<evidence type="ECO:0000256" key="1">
    <source>
        <dbReference type="ARBA" id="ARBA00004370"/>
    </source>
</evidence>
<keyword evidence="4" id="KW-0375">Hydrogen ion transport</keyword>
<dbReference type="OMA" id="VTTNWIN"/>
<proteinExistence type="inferred from homology"/>
<dbReference type="Proteomes" id="UP000007800">
    <property type="component" value="Unassembled WGS sequence"/>
</dbReference>
<keyword evidence="5" id="KW-0406">Ion transport</keyword>
<name>C5KZY2_PERM5</name>
<dbReference type="OrthoDB" id="1262810at2759"/>
<dbReference type="SUPFAM" id="SSF47928">
    <property type="entry name" value="N-terminal domain of the delta subunit of the F1F0-ATP synthase"/>
    <property type="match status" value="1"/>
</dbReference>
<dbReference type="NCBIfam" id="TIGR01145">
    <property type="entry name" value="ATP_synt_delta"/>
    <property type="match status" value="1"/>
</dbReference>
<dbReference type="HAMAP" id="MF_01416">
    <property type="entry name" value="ATP_synth_delta_bact"/>
    <property type="match status" value="1"/>
</dbReference>
<comment type="similarity">
    <text evidence="2">Belongs to the ATPase delta chain family.</text>
</comment>
<dbReference type="FunCoup" id="C5KZY2">
    <property type="interactions" value="636"/>
</dbReference>
<dbReference type="AlphaFoldDB" id="C5KZY2"/>
<sequence length="229" mass="25473">MLASLARSTLTRVPTFNRSAVRLFAAAAAGKSGKAAATGGASVPKLEDTTLEGRYAASLFAVANPKGKLDVVYHDLMMLREMLQTERVFAMFCTVPGLQRNVRVACVEDICKKCQTDDITTNFLRILCENDRLDHLSKFIDKFDEVVRFEQGLTLCRVVTATELDNSDKKRVEVALGKRLGPEHKLKLEYEVSPGMLGGLIVKVRDRVYDYSVSSRLDQLQTTLLKPIE</sequence>
<dbReference type="GO" id="GO:0046933">
    <property type="term" value="F:proton-transporting ATP synthase activity, rotational mechanism"/>
    <property type="evidence" value="ECO:0007669"/>
    <property type="project" value="InterPro"/>
</dbReference>
<evidence type="ECO:0000256" key="3">
    <source>
        <dbReference type="ARBA" id="ARBA00022448"/>
    </source>
</evidence>
<organism evidence="10">
    <name type="scientific">Perkinsus marinus (strain ATCC 50983 / TXsc)</name>
    <dbReference type="NCBI Taxonomy" id="423536"/>
    <lineage>
        <taxon>Eukaryota</taxon>
        <taxon>Sar</taxon>
        <taxon>Alveolata</taxon>
        <taxon>Perkinsozoa</taxon>
        <taxon>Perkinsea</taxon>
        <taxon>Perkinsida</taxon>
        <taxon>Perkinsidae</taxon>
        <taxon>Perkinsus</taxon>
    </lineage>
</organism>
<evidence type="ECO:0000313" key="9">
    <source>
        <dbReference type="EMBL" id="EER09840.1"/>
    </source>
</evidence>
<evidence type="ECO:0008006" key="11">
    <source>
        <dbReference type="Google" id="ProtNLM"/>
    </source>
</evidence>
<protein>
    <recommendedName>
        <fullName evidence="11">ATP synthase delta chain</fullName>
    </recommendedName>
</protein>
<dbReference type="InterPro" id="IPR026015">
    <property type="entry name" value="ATP_synth_OSCP/delta_N_sf"/>
</dbReference>
<evidence type="ECO:0000256" key="6">
    <source>
        <dbReference type="ARBA" id="ARBA00023078"/>
    </source>
</evidence>
<gene>
    <name evidence="9" type="ORF">Pmar_PMAR018482</name>
</gene>
<dbReference type="PRINTS" id="PR00125">
    <property type="entry name" value="ATPASEDELTA"/>
</dbReference>
<dbReference type="GO" id="GO:0016020">
    <property type="term" value="C:membrane"/>
    <property type="evidence" value="ECO:0007669"/>
    <property type="project" value="UniProtKB-SubCell"/>
</dbReference>
<evidence type="ECO:0000256" key="4">
    <source>
        <dbReference type="ARBA" id="ARBA00022781"/>
    </source>
</evidence>
<evidence type="ECO:0000256" key="2">
    <source>
        <dbReference type="ARBA" id="ARBA00007046"/>
    </source>
</evidence>
<evidence type="ECO:0000256" key="8">
    <source>
        <dbReference type="ARBA" id="ARBA00023310"/>
    </source>
</evidence>
<dbReference type="Pfam" id="PF00213">
    <property type="entry name" value="OSCP"/>
    <property type="match status" value="1"/>
</dbReference>
<keyword evidence="6" id="KW-0793">Thylakoid</keyword>
<dbReference type="EMBL" id="GG677981">
    <property type="protein sequence ID" value="EER09840.1"/>
    <property type="molecule type" value="Genomic_DNA"/>
</dbReference>
<keyword evidence="7" id="KW-0472">Membrane</keyword>
<keyword evidence="3" id="KW-0813">Transport</keyword>
<evidence type="ECO:0000256" key="7">
    <source>
        <dbReference type="ARBA" id="ARBA00023136"/>
    </source>
</evidence>
<keyword evidence="10" id="KW-1185">Reference proteome</keyword>
<dbReference type="Gene3D" id="1.10.520.20">
    <property type="entry name" value="N-terminal domain of the delta subunit of the F1F0-ATP synthase"/>
    <property type="match status" value="1"/>
</dbReference>
<evidence type="ECO:0000313" key="10">
    <source>
        <dbReference type="Proteomes" id="UP000007800"/>
    </source>
</evidence>
<dbReference type="GeneID" id="9052779"/>
<reference evidence="9 10" key="1">
    <citation type="submission" date="2008-07" db="EMBL/GenBank/DDBJ databases">
        <authorList>
            <person name="El-Sayed N."/>
            <person name="Caler E."/>
            <person name="Inman J."/>
            <person name="Amedeo P."/>
            <person name="Hass B."/>
            <person name="Wortman J."/>
        </authorList>
    </citation>
    <scope>NUCLEOTIDE SEQUENCE [LARGE SCALE GENOMIC DNA]</scope>
    <source>
        <strain evidence="10">ATCC 50983 / TXsc</strain>
    </source>
</reference>
<keyword evidence="8" id="KW-0066">ATP synthesis</keyword>
<dbReference type="InterPro" id="IPR000711">
    <property type="entry name" value="ATPase_OSCP/dsu"/>
</dbReference>
<dbReference type="RefSeq" id="XP_002778045.1">
    <property type="nucleotide sequence ID" value="XM_002777999.1"/>
</dbReference>
<evidence type="ECO:0000256" key="5">
    <source>
        <dbReference type="ARBA" id="ARBA00023065"/>
    </source>
</evidence>
<comment type="subcellular location">
    <subcellularLocation>
        <location evidence="1">Membrane</location>
    </subcellularLocation>
</comment>
<dbReference type="InParanoid" id="C5KZY2"/>
<accession>C5KZY2</accession>
<dbReference type="PANTHER" id="PTHR11910">
    <property type="entry name" value="ATP SYNTHASE DELTA CHAIN"/>
    <property type="match status" value="1"/>
</dbReference>